<comment type="caution">
    <text evidence="3">The sequence shown here is derived from an EMBL/GenBank/DDBJ whole genome shotgun (WGS) entry which is preliminary data.</text>
</comment>
<proteinExistence type="predicted"/>
<dbReference type="Proteomes" id="UP001163064">
    <property type="component" value="Unassembled WGS sequence"/>
</dbReference>
<dbReference type="RefSeq" id="WP_266601372.1">
    <property type="nucleotide sequence ID" value="NZ_JAPHNL010000240.1"/>
</dbReference>
<organism evidence="3 4">
    <name type="scientific">Streptomyces beihaiensis</name>
    <dbReference type="NCBI Taxonomy" id="2984495"/>
    <lineage>
        <taxon>Bacteria</taxon>
        <taxon>Bacillati</taxon>
        <taxon>Actinomycetota</taxon>
        <taxon>Actinomycetes</taxon>
        <taxon>Kitasatosporales</taxon>
        <taxon>Streptomycetaceae</taxon>
        <taxon>Streptomyces</taxon>
    </lineage>
</organism>
<gene>
    <name evidence="3" type="ORF">OFY01_18740</name>
</gene>
<feature type="compositionally biased region" description="Basic and acidic residues" evidence="1">
    <location>
        <begin position="1"/>
        <end position="20"/>
    </location>
</feature>
<feature type="region of interest" description="Disordered" evidence="1">
    <location>
        <begin position="1"/>
        <end position="33"/>
    </location>
</feature>
<accession>A0ABT3TXK1</accession>
<dbReference type="EMBL" id="JAPHNL010000240">
    <property type="protein sequence ID" value="MCX3061761.1"/>
    <property type="molecule type" value="Genomic_DNA"/>
</dbReference>
<reference evidence="3" key="1">
    <citation type="submission" date="2022-10" db="EMBL/GenBank/DDBJ databases">
        <title>Streptomyces beihaiensis sp. nov., a chitin degrading actinobacterium, isolated from shrimp pond soil.</title>
        <authorList>
            <person name="Xie J."/>
            <person name="Shen N."/>
        </authorList>
    </citation>
    <scope>NUCLEOTIDE SEQUENCE</scope>
    <source>
        <strain evidence="3">GXMU-J5</strain>
    </source>
</reference>
<dbReference type="Gene3D" id="3.90.1530.10">
    <property type="entry name" value="Conserved hypothetical protein from pyrococcus furiosus pfu- 392566-001, ParB domain"/>
    <property type="match status" value="1"/>
</dbReference>
<evidence type="ECO:0000256" key="1">
    <source>
        <dbReference type="SAM" id="MobiDB-lite"/>
    </source>
</evidence>
<name>A0ABT3TXK1_9ACTN</name>
<protein>
    <submittedName>
        <fullName evidence="3">ParB/Srx family N-terminal domain-containing protein</fullName>
    </submittedName>
</protein>
<keyword evidence="2" id="KW-1133">Transmembrane helix</keyword>
<dbReference type="CDD" id="cd16390">
    <property type="entry name" value="ParB_N_Srx_like"/>
    <property type="match status" value="1"/>
</dbReference>
<evidence type="ECO:0000313" key="4">
    <source>
        <dbReference type="Proteomes" id="UP001163064"/>
    </source>
</evidence>
<dbReference type="SUPFAM" id="SSF110849">
    <property type="entry name" value="ParB/Sulfiredoxin"/>
    <property type="match status" value="1"/>
</dbReference>
<sequence length="385" mass="42114">MRTNKASEARNPDETRESGEARQLGEANKQRKTRNLGATLSALALPTLVGIVAGTVPAAAAPTAPTGKPSFCHHDHRHTPNSRYLCARAGDLLKIRIGDVHPTQTSVGYDEIYYKLGRYTLGKDKVNKRFDDWCEANGQGGAAAARPDARLSDPSTFTCEIPKGQENDDSLAEMKTVVIGPGGTPYLTDGHHTLTAFDEIAGPDVTIRVRVQANLSTLPRRRFWSEMERHHWVWLRDANGDPVGVNKLPTHLGLRDMTDDRLRGLVYFAKGIGYDSPTATYAKFHWANWLRGSSAEVDLSTWKRDDFASYLDTVRQVSRAQSALSPQAVVDGGATASDLGALKEWNEGKAAGKGAFGKLSRLYGDDKPGKLAYAIEYRKVHGIAD</sequence>
<dbReference type="InterPro" id="IPR036086">
    <property type="entry name" value="ParB/Sulfiredoxin_sf"/>
</dbReference>
<evidence type="ECO:0000313" key="3">
    <source>
        <dbReference type="EMBL" id="MCX3061761.1"/>
    </source>
</evidence>
<dbReference type="Pfam" id="PF08857">
    <property type="entry name" value="ParBc_2"/>
    <property type="match status" value="1"/>
</dbReference>
<keyword evidence="2" id="KW-0812">Transmembrane</keyword>
<keyword evidence="4" id="KW-1185">Reference proteome</keyword>
<evidence type="ECO:0000256" key="2">
    <source>
        <dbReference type="SAM" id="Phobius"/>
    </source>
</evidence>
<keyword evidence="2" id="KW-0472">Membrane</keyword>
<feature type="transmembrane region" description="Helical" evidence="2">
    <location>
        <begin position="38"/>
        <end position="60"/>
    </location>
</feature>
<dbReference type="InterPro" id="IPR014956">
    <property type="entry name" value="ParBc_2"/>
</dbReference>